<keyword evidence="4" id="KW-1185">Reference proteome</keyword>
<dbReference type="EMBL" id="JABFCR010000061">
    <property type="protein sequence ID" value="NNU34663.1"/>
    <property type="molecule type" value="Genomic_DNA"/>
</dbReference>
<proteinExistence type="predicted"/>
<sequence>MFQNYFLTAFRSLRRFKLFTFLNVFGLATGMACSILILLWVQDERSYDQFNEHAGQIYRLTTNVAGTPAAVTPPPVVSAMKQQLPAIKAVTRVVPVSAIVSVGIQKFAEKIFSTQIQISCRYSVIHYCRAR</sequence>
<protein>
    <submittedName>
        <fullName evidence="3">ABC transporter permease</fullName>
    </submittedName>
</protein>
<feature type="transmembrane region" description="Helical" evidence="1">
    <location>
        <begin position="21"/>
        <end position="41"/>
    </location>
</feature>
<comment type="caution">
    <text evidence="3">The sequence shown here is derived from an EMBL/GenBank/DDBJ whole genome shotgun (WGS) entry which is preliminary data.</text>
</comment>
<evidence type="ECO:0000259" key="2">
    <source>
        <dbReference type="Pfam" id="PF12704"/>
    </source>
</evidence>
<evidence type="ECO:0000313" key="4">
    <source>
        <dbReference type="Proteomes" id="UP000566071"/>
    </source>
</evidence>
<dbReference type="InterPro" id="IPR025857">
    <property type="entry name" value="MacB_PCD"/>
</dbReference>
<evidence type="ECO:0000313" key="3">
    <source>
        <dbReference type="EMBL" id="NNU34663.1"/>
    </source>
</evidence>
<evidence type="ECO:0000256" key="1">
    <source>
        <dbReference type="SAM" id="Phobius"/>
    </source>
</evidence>
<keyword evidence="1" id="KW-0472">Membrane</keyword>
<dbReference type="RefSeq" id="WP_175270338.1">
    <property type="nucleotide sequence ID" value="NZ_JABFCR010000061.1"/>
</dbReference>
<reference evidence="3 4" key="1">
    <citation type="submission" date="2020-05" db="EMBL/GenBank/DDBJ databases">
        <authorList>
            <person name="Khan S.A."/>
            <person name="Jeon C.O."/>
            <person name="Chun B.H."/>
        </authorList>
    </citation>
    <scope>NUCLEOTIDE SEQUENCE [LARGE SCALE GENOMIC DNA]</scope>
    <source>
        <strain evidence="3 4">S1162</strain>
    </source>
</reference>
<accession>A0ABX1W3B7</accession>
<keyword evidence="1" id="KW-0812">Transmembrane</keyword>
<keyword evidence="1" id="KW-1133">Transmembrane helix</keyword>
<gene>
    <name evidence="3" type="ORF">HK413_12385</name>
</gene>
<feature type="domain" description="MacB-like periplasmic core" evidence="2">
    <location>
        <begin position="20"/>
        <end position="103"/>
    </location>
</feature>
<name>A0ABX1W3B7_9SPHI</name>
<dbReference type="Pfam" id="PF12704">
    <property type="entry name" value="MacB_PCD"/>
    <property type="match status" value="1"/>
</dbReference>
<organism evidence="3 4">
    <name type="scientific">Mucilaginibacter humi</name>
    <dbReference type="NCBI Taxonomy" id="2732510"/>
    <lineage>
        <taxon>Bacteria</taxon>
        <taxon>Pseudomonadati</taxon>
        <taxon>Bacteroidota</taxon>
        <taxon>Sphingobacteriia</taxon>
        <taxon>Sphingobacteriales</taxon>
        <taxon>Sphingobacteriaceae</taxon>
        <taxon>Mucilaginibacter</taxon>
    </lineage>
</organism>
<dbReference type="Proteomes" id="UP000566071">
    <property type="component" value="Unassembled WGS sequence"/>
</dbReference>